<accession>X0U1H4</accession>
<dbReference type="EMBL" id="BARS01011160">
    <property type="protein sequence ID" value="GAF99379.1"/>
    <property type="molecule type" value="Genomic_DNA"/>
</dbReference>
<name>X0U1H4_9ZZZZ</name>
<comment type="caution">
    <text evidence="1">The sequence shown here is derived from an EMBL/GenBank/DDBJ whole genome shotgun (WGS) entry which is preliminary data.</text>
</comment>
<feature type="non-terminal residue" evidence="1">
    <location>
        <position position="1"/>
    </location>
</feature>
<organism evidence="1">
    <name type="scientific">marine sediment metagenome</name>
    <dbReference type="NCBI Taxonomy" id="412755"/>
    <lineage>
        <taxon>unclassified sequences</taxon>
        <taxon>metagenomes</taxon>
        <taxon>ecological metagenomes</taxon>
    </lineage>
</organism>
<dbReference type="AlphaFoldDB" id="X0U1H4"/>
<evidence type="ECO:0008006" key="2">
    <source>
        <dbReference type="Google" id="ProtNLM"/>
    </source>
</evidence>
<gene>
    <name evidence="1" type="ORF">S01H1_20403</name>
</gene>
<sequence>DGNILYYMIRFGYFEDPRVQKLVGFLLLDHDNLDAGWKCRAYPINPNAVFPVNCYMGAAKVFKAFSIIPEHLRTPQINNVIAMEVESLLDNGIYRYLRNADGSRKDKAGWKRFGFPLFYQSDVLEVLEALTRLGIRDERMQDSIDLVVKLQGKDGKWLLKNTYSGKMWMDFEEKHMPSKWITLKALTVLKRYL</sequence>
<reference evidence="1" key="1">
    <citation type="journal article" date="2014" name="Front. Microbiol.">
        <title>High frequency of phylogenetically diverse reductive dehalogenase-homologous genes in deep subseafloor sedimentary metagenomes.</title>
        <authorList>
            <person name="Kawai M."/>
            <person name="Futagami T."/>
            <person name="Toyoda A."/>
            <person name="Takaki Y."/>
            <person name="Nishi S."/>
            <person name="Hori S."/>
            <person name="Arai W."/>
            <person name="Tsubouchi T."/>
            <person name="Morono Y."/>
            <person name="Uchiyama I."/>
            <person name="Ito T."/>
            <person name="Fujiyama A."/>
            <person name="Inagaki F."/>
            <person name="Takami H."/>
        </authorList>
    </citation>
    <scope>NUCLEOTIDE SEQUENCE</scope>
    <source>
        <strain evidence="1">Expedition CK06-06</strain>
    </source>
</reference>
<evidence type="ECO:0000313" key="1">
    <source>
        <dbReference type="EMBL" id="GAF99379.1"/>
    </source>
</evidence>
<protein>
    <recommendedName>
        <fullName evidence="2">Squalene cyclase C-terminal domain-containing protein</fullName>
    </recommendedName>
</protein>
<proteinExistence type="predicted"/>